<organism evidence="1 2">
    <name type="scientific">Candidatus Berkelbacteria bacterium Licking1014_85</name>
    <dbReference type="NCBI Taxonomy" id="2017148"/>
    <lineage>
        <taxon>Bacteria</taxon>
        <taxon>Candidatus Berkelbacteria</taxon>
    </lineage>
</organism>
<dbReference type="AlphaFoldDB" id="A0A554LMD0"/>
<dbReference type="SUPFAM" id="SSF89550">
    <property type="entry name" value="PHP domain-like"/>
    <property type="match status" value="1"/>
</dbReference>
<dbReference type="EMBL" id="VMGI01000004">
    <property type="protein sequence ID" value="TSC93998.1"/>
    <property type="molecule type" value="Genomic_DNA"/>
</dbReference>
<comment type="caution">
    <text evidence="1">The sequence shown here is derived from an EMBL/GenBank/DDBJ whole genome shotgun (WGS) entry which is preliminary data.</text>
</comment>
<gene>
    <name evidence="1" type="ORF">CEN91_47</name>
</gene>
<evidence type="ECO:0000313" key="2">
    <source>
        <dbReference type="Proteomes" id="UP000315589"/>
    </source>
</evidence>
<dbReference type="Gene3D" id="3.20.20.140">
    <property type="entry name" value="Metal-dependent hydrolases"/>
    <property type="match status" value="1"/>
</dbReference>
<name>A0A554LMD0_9BACT</name>
<sequence>MKLTHGLITTALIFLLFWTSNISAQSSWTKGLIHLHDNHTDSLISLYDTAMIAKQNNVQWLIITPHNDCFCSDHSELSIFPEWMKYLGISIEKHPHPHQIGSAKNELELVSEFIADCRETSQKTGILIIPGEEITCCPEASDCQLHVVSPLWSLSQNAYSHTSYLQDNTFESVMDNLESNNRIAIMAHPFLDKDKPDFFDAEMDRFSHMAFFHPANLKNAEAVLHRYSAIVNRQATENKQTIGVTCDNDYHKVVSAVPIPYNNLSSRFTFVKTNEQNPLSEQTILDALRNNRTYATVGKLLISYINYQIGENNIFQDPNLVFNITSPKPSVPGMARAYNVVIYFGLEKRVITASNSIQVKQNFNCRFSVKLPNFQSKIAVIIYIYYPNISLDAISQVEWGQL</sequence>
<dbReference type="InterPro" id="IPR016195">
    <property type="entry name" value="Pol/histidinol_Pase-like"/>
</dbReference>
<reference evidence="1 2" key="1">
    <citation type="submission" date="2017-07" db="EMBL/GenBank/DDBJ databases">
        <title>Mechanisms for carbon and nitrogen cycling indicate functional differentiation within the Candidate Phyla Radiation.</title>
        <authorList>
            <person name="Danczak R.E."/>
            <person name="Johnston M.D."/>
            <person name="Kenah C."/>
            <person name="Slattery M."/>
            <person name="Wrighton K.C."/>
            <person name="Wilkins M.J."/>
        </authorList>
    </citation>
    <scope>NUCLEOTIDE SEQUENCE [LARGE SCALE GENOMIC DNA]</scope>
    <source>
        <strain evidence="1">Licking1014_85</strain>
    </source>
</reference>
<feature type="non-terminal residue" evidence="1">
    <location>
        <position position="402"/>
    </location>
</feature>
<evidence type="ECO:0000313" key="1">
    <source>
        <dbReference type="EMBL" id="TSC93998.1"/>
    </source>
</evidence>
<dbReference type="Proteomes" id="UP000315589">
    <property type="component" value="Unassembled WGS sequence"/>
</dbReference>
<accession>A0A554LMD0</accession>
<evidence type="ECO:0008006" key="3">
    <source>
        <dbReference type="Google" id="ProtNLM"/>
    </source>
</evidence>
<proteinExistence type="predicted"/>
<protein>
    <recommendedName>
        <fullName evidence="3">PHP domain-containing protein</fullName>
    </recommendedName>
</protein>